<dbReference type="Gene3D" id="3.20.20.140">
    <property type="entry name" value="Metal-dependent hydrolases"/>
    <property type="match status" value="1"/>
</dbReference>
<evidence type="ECO:0000256" key="1">
    <source>
        <dbReference type="ARBA" id="ARBA00023239"/>
    </source>
</evidence>
<evidence type="ECO:0000259" key="2">
    <source>
        <dbReference type="Pfam" id="PF04909"/>
    </source>
</evidence>
<dbReference type="AlphaFoldDB" id="A0A382QC77"/>
<sequence length="244" mass="27981">MVTKRDFQVIDADAHVVETDRTWDFMDPADAKFRPTLVQSPKDPQRQHWVIDGKNRGFRFPTLTDMELQERSDRGRNVITPKAARELDDVQLRLKDMDRLGIDAQVLHHTLWIEQVAEKPEVERAICRGWNNWVGDIWKQSDGRLLWSCVPPWMSIDAAIEQMNTAKENGAVAMTMRPIEGDRTILDQYFYPLYEEAVRLNMTVAVHIANGNPNMVNVLRTPEDPGSAFGIFRIPTVAACHALM</sequence>
<dbReference type="InterPro" id="IPR032466">
    <property type="entry name" value="Metal_Hydrolase"/>
</dbReference>
<proteinExistence type="predicted"/>
<dbReference type="PANTHER" id="PTHR21240">
    <property type="entry name" value="2-AMINO-3-CARBOXYLMUCONATE-6-SEMIALDEHYDE DECARBOXYLASE"/>
    <property type="match status" value="1"/>
</dbReference>
<feature type="domain" description="Amidohydrolase-related" evidence="2">
    <location>
        <begin position="10"/>
        <end position="214"/>
    </location>
</feature>
<gene>
    <name evidence="3" type="ORF">METZ01_LOCUS334695</name>
</gene>
<dbReference type="PANTHER" id="PTHR21240:SF28">
    <property type="entry name" value="ISO-OROTATE DECARBOXYLASE (EUROFUNG)"/>
    <property type="match status" value="1"/>
</dbReference>
<dbReference type="GO" id="GO:0016787">
    <property type="term" value="F:hydrolase activity"/>
    <property type="evidence" value="ECO:0007669"/>
    <property type="project" value="InterPro"/>
</dbReference>
<protein>
    <recommendedName>
        <fullName evidence="2">Amidohydrolase-related domain-containing protein</fullName>
    </recommendedName>
</protein>
<feature type="non-terminal residue" evidence="3">
    <location>
        <position position="244"/>
    </location>
</feature>
<reference evidence="3" key="1">
    <citation type="submission" date="2018-05" db="EMBL/GenBank/DDBJ databases">
        <authorList>
            <person name="Lanie J.A."/>
            <person name="Ng W.-L."/>
            <person name="Kazmierczak K.M."/>
            <person name="Andrzejewski T.M."/>
            <person name="Davidsen T.M."/>
            <person name="Wayne K.J."/>
            <person name="Tettelin H."/>
            <person name="Glass J.I."/>
            <person name="Rusch D."/>
            <person name="Podicherti R."/>
            <person name="Tsui H.-C.T."/>
            <person name="Winkler M.E."/>
        </authorList>
    </citation>
    <scope>NUCLEOTIDE SEQUENCE</scope>
</reference>
<dbReference type="GO" id="GO:0019748">
    <property type="term" value="P:secondary metabolic process"/>
    <property type="evidence" value="ECO:0007669"/>
    <property type="project" value="TreeGrafter"/>
</dbReference>
<dbReference type="Pfam" id="PF04909">
    <property type="entry name" value="Amidohydro_2"/>
    <property type="match status" value="1"/>
</dbReference>
<keyword evidence="1" id="KW-0456">Lyase</keyword>
<dbReference type="InterPro" id="IPR006680">
    <property type="entry name" value="Amidohydro-rel"/>
</dbReference>
<dbReference type="GO" id="GO:0005737">
    <property type="term" value="C:cytoplasm"/>
    <property type="evidence" value="ECO:0007669"/>
    <property type="project" value="TreeGrafter"/>
</dbReference>
<name>A0A382QC77_9ZZZZ</name>
<dbReference type="EMBL" id="UINC01112708">
    <property type="protein sequence ID" value="SVC81841.1"/>
    <property type="molecule type" value="Genomic_DNA"/>
</dbReference>
<dbReference type="InterPro" id="IPR032465">
    <property type="entry name" value="ACMSD"/>
</dbReference>
<organism evidence="3">
    <name type="scientific">marine metagenome</name>
    <dbReference type="NCBI Taxonomy" id="408172"/>
    <lineage>
        <taxon>unclassified sequences</taxon>
        <taxon>metagenomes</taxon>
        <taxon>ecological metagenomes</taxon>
    </lineage>
</organism>
<evidence type="ECO:0000313" key="3">
    <source>
        <dbReference type="EMBL" id="SVC81841.1"/>
    </source>
</evidence>
<dbReference type="SUPFAM" id="SSF51556">
    <property type="entry name" value="Metallo-dependent hydrolases"/>
    <property type="match status" value="1"/>
</dbReference>
<dbReference type="GO" id="GO:0016831">
    <property type="term" value="F:carboxy-lyase activity"/>
    <property type="evidence" value="ECO:0007669"/>
    <property type="project" value="InterPro"/>
</dbReference>
<accession>A0A382QC77</accession>